<dbReference type="EMBL" id="OU963866">
    <property type="protein sequence ID" value="CAH0390455.1"/>
    <property type="molecule type" value="Genomic_DNA"/>
</dbReference>
<protein>
    <recommendedName>
        <fullName evidence="4">Prolyl 4-hydroxylase alpha subunit Fe(2+) 2OG dioxygenase domain-containing protein</fullName>
    </recommendedName>
</protein>
<evidence type="ECO:0008006" key="4">
    <source>
        <dbReference type="Google" id="ProtNLM"/>
    </source>
</evidence>
<reference evidence="2" key="1">
    <citation type="submission" date="2021-12" db="EMBL/GenBank/DDBJ databases">
        <authorList>
            <person name="King R."/>
        </authorList>
    </citation>
    <scope>NUCLEOTIDE SEQUENCE</scope>
</reference>
<name>A0A9P0F3I9_BEMTA</name>
<dbReference type="PANTHER" id="PTHR33099:SF7">
    <property type="entry name" value="MYND-TYPE DOMAIN-CONTAINING PROTEIN"/>
    <property type="match status" value="1"/>
</dbReference>
<dbReference type="Gene3D" id="2.60.120.620">
    <property type="entry name" value="q2cbj1_9rhob like domain"/>
    <property type="match status" value="1"/>
</dbReference>
<evidence type="ECO:0000313" key="3">
    <source>
        <dbReference type="Proteomes" id="UP001152759"/>
    </source>
</evidence>
<dbReference type="Proteomes" id="UP001152759">
    <property type="component" value="Chromosome 5"/>
</dbReference>
<proteinExistence type="predicted"/>
<keyword evidence="3" id="KW-1185">Reference proteome</keyword>
<sequence>MSEFEVIYEIEIESVGQDDLDVTTSENGSNLEQSSRLDEDVSDAEQKIRLGEDWKTEIYHTLQKIKTPNAFAFSAVSSSFPNPGLHLPQHGFVGLPLSAHDAQKIISVATPSPFGRGEETLIDESIRKCWELQPNQFCIKNSSWNNALKEMMESVSIGLGLSFDEGKFSAQLNKLLLYEPGAFFKAHRDSEKGPGMFGTLVVCLPSPHEGGKLVLTHGHKKYEFETAKSSSFDVSYAAWFADILHEVHPVTAGYRLMLTYNLIRETDFFLPPYHVVHELAQQLSILFQQYDLQLKEGDRKLPPFLLHKLKHKYTQANLKQKLLKPQDLAQVQTLKQVTADLGYDIYLATMELTVEKDDNYDDDDFTNKSQSLNNIVELDGNLVLSSLHFPDAALIDPTPLDDGKADEEKHEETGNEGCRGTYWYRNATVVLVPPSKQLDFVFQFGSHGKVIEPVFSKLMKKFTEDPIQVPKLEQLCELALKQEPRYGDYTNTVPPFFQQATATALELGRFDFFEIACRKTKDNVMLMLDIPRKLGNLAAINNLATMRDQLVRGLSIAPSIFEKIKFLESVKIGFEEVLQKPDSVERANFKQWSEEALLSAISQVFQITKADGMSLGLLHRCVDWSLFHEKIKSVVLNAALVVKITFVNEFMSSLQQNLSKEQRSFIESIVRNIWDEFDITLLHTRQRLVTPRTSQIWPWQNRTSEVKTERLEEYELQSFVENTIFILSSEYLEATVIPAILTPIPDASKDYAKELINSIISVIIKNKQNQDVNWTQLESNTLPILLRAKTVVKIVFVNEFMSALQQELIKKQPSFIKLLIHNIWSEFDIVSLQGRSPTPSVPQYSFQPDRSGFSFRKRSVTGRESQYFLQRDRNVVQPNRLEEDELQFFVDNTIIILSPEYLETTVIPAMLTPIPTVSKDYASKLFASVRGMILKNERYQTMSWSQLKAKTFSSLLKTVTVVKILFVNELIALPELSEELLSFIEPIIKNVWNEFDFDSKQEESIITNMPHNLSQSGESNSSRKNILEESDLRRFMENTMILSSPEYIESDVIPAMLRAIPNVSKECSKDLFIPIVRMILKNELAGFQLPMNEAAVPPVSHKCLVQALLKKFLIENVGSEPQPPKNYALPPGRCNCSDCTVVNRFLQDPLRQRLDFPVAERRRSHLYEIFTRQGRDYSWGIAREEDYEVQTVRSGSPYVWQITKHLGGHQTRKDEWSKRTETARKTLLVLKLEESVNGKLEAYLEPFYNSIMKADVEALPNLTSLVTLPRSSEANQLVLPPLNNLTNQLGLKREASQIEPPEDESGEQGKAEIIPIVN</sequence>
<feature type="region of interest" description="Disordered" evidence="1">
    <location>
        <begin position="18"/>
        <end position="43"/>
    </location>
</feature>
<gene>
    <name evidence="2" type="ORF">BEMITA_LOCUS9175</name>
</gene>
<dbReference type="PANTHER" id="PTHR33099">
    <property type="entry name" value="FE2OG DIOXYGENASE DOMAIN-CONTAINING PROTEIN"/>
    <property type="match status" value="1"/>
</dbReference>
<accession>A0A9P0F3I9</accession>
<organism evidence="2 3">
    <name type="scientific">Bemisia tabaci</name>
    <name type="common">Sweetpotato whitefly</name>
    <name type="synonym">Aleurodes tabaci</name>
    <dbReference type="NCBI Taxonomy" id="7038"/>
    <lineage>
        <taxon>Eukaryota</taxon>
        <taxon>Metazoa</taxon>
        <taxon>Ecdysozoa</taxon>
        <taxon>Arthropoda</taxon>
        <taxon>Hexapoda</taxon>
        <taxon>Insecta</taxon>
        <taxon>Pterygota</taxon>
        <taxon>Neoptera</taxon>
        <taxon>Paraneoptera</taxon>
        <taxon>Hemiptera</taxon>
        <taxon>Sternorrhyncha</taxon>
        <taxon>Aleyrodoidea</taxon>
        <taxon>Aleyrodidae</taxon>
        <taxon>Aleyrodinae</taxon>
        <taxon>Bemisia</taxon>
    </lineage>
</organism>
<evidence type="ECO:0000256" key="1">
    <source>
        <dbReference type="SAM" id="MobiDB-lite"/>
    </source>
</evidence>
<evidence type="ECO:0000313" key="2">
    <source>
        <dbReference type="EMBL" id="CAH0390455.1"/>
    </source>
</evidence>
<feature type="region of interest" description="Disordered" evidence="1">
    <location>
        <begin position="1296"/>
        <end position="1318"/>
    </location>
</feature>
<feature type="compositionally biased region" description="Polar residues" evidence="1">
    <location>
        <begin position="22"/>
        <end position="34"/>
    </location>
</feature>